<keyword evidence="2" id="KW-0812">Transmembrane</keyword>
<evidence type="ECO:0000256" key="1">
    <source>
        <dbReference type="SAM" id="MobiDB-lite"/>
    </source>
</evidence>
<sequence>MAPVPEIPRDTQLPPPELPEMPKDVRVQGVACAYAISGMYCEPQRALLYFCCAYMFFLRFSKWITMTAAAYIMIFSTTAALHIIILSLDSEWTIDLDIVAAPLIVYTSLTTGVCMVLFTPHNAKMRVKVVIYIWIGFLLVAACVSWFTFWEFHPGIKACIADACENTCNSDNMHFALTRAIQDDLKDFLHTEIQGILPDLTKDTTNPLDLAEQLLLHYKGNLDAIGIYAITQHLIDQYNTSSPFLRFLKLLFVSGHWATFCSFAFLKRACGVPFVRNTVYCRITMDEKVSKRSVSRQNQELLSYGRLFLEISAIAFPPLCLLLVYNNIHVKTLPYLGYWEIPHGTCPRKTASIFRRCIAKMCASIAYIWMRCGLFIVTVSFGLSFIIENEKTFRRLPFPEEETWLHAGQWTVWIGIALVLIVGCVQNLFFPETETSDIWSLYQLERPSTEPPPWLCGWEAGWCWLIAARADLNEFVTWWRNPMEVSWPSRSWIRSKDGYHVNEPSEELSEELLLLRRYAEEPRLQKKSTRGQGEQFKIL</sequence>
<feature type="region of interest" description="Disordered" evidence="1">
    <location>
        <begin position="1"/>
        <end position="21"/>
    </location>
</feature>
<feature type="transmembrane region" description="Helical" evidence="2">
    <location>
        <begin position="247"/>
        <end position="266"/>
    </location>
</feature>
<organism evidence="3 4">
    <name type="scientific">Corynespora cassiicola Philippines</name>
    <dbReference type="NCBI Taxonomy" id="1448308"/>
    <lineage>
        <taxon>Eukaryota</taxon>
        <taxon>Fungi</taxon>
        <taxon>Dikarya</taxon>
        <taxon>Ascomycota</taxon>
        <taxon>Pezizomycotina</taxon>
        <taxon>Dothideomycetes</taxon>
        <taxon>Pleosporomycetidae</taxon>
        <taxon>Pleosporales</taxon>
        <taxon>Corynesporascaceae</taxon>
        <taxon>Corynespora</taxon>
    </lineage>
</organism>
<evidence type="ECO:0000256" key="2">
    <source>
        <dbReference type="SAM" id="Phobius"/>
    </source>
</evidence>
<evidence type="ECO:0000313" key="4">
    <source>
        <dbReference type="Proteomes" id="UP000240883"/>
    </source>
</evidence>
<accession>A0A2T2NZL0</accession>
<reference evidence="3 4" key="1">
    <citation type="journal article" date="2018" name="Front. Microbiol.">
        <title>Genome-Wide Analysis of Corynespora cassiicola Leaf Fall Disease Putative Effectors.</title>
        <authorList>
            <person name="Lopez D."/>
            <person name="Ribeiro S."/>
            <person name="Label P."/>
            <person name="Fumanal B."/>
            <person name="Venisse J.S."/>
            <person name="Kohler A."/>
            <person name="de Oliveira R.R."/>
            <person name="Labutti K."/>
            <person name="Lipzen A."/>
            <person name="Lail K."/>
            <person name="Bauer D."/>
            <person name="Ohm R.A."/>
            <person name="Barry K.W."/>
            <person name="Spatafora J."/>
            <person name="Grigoriev I.V."/>
            <person name="Martin F.M."/>
            <person name="Pujade-Renaud V."/>
        </authorList>
    </citation>
    <scope>NUCLEOTIDE SEQUENCE [LARGE SCALE GENOMIC DNA]</scope>
    <source>
        <strain evidence="3 4">Philippines</strain>
    </source>
</reference>
<keyword evidence="4" id="KW-1185">Reference proteome</keyword>
<gene>
    <name evidence="3" type="ORF">BS50DRAFT_618042</name>
</gene>
<keyword evidence="2" id="KW-0472">Membrane</keyword>
<dbReference type="Proteomes" id="UP000240883">
    <property type="component" value="Unassembled WGS sequence"/>
</dbReference>
<dbReference type="AlphaFoldDB" id="A0A2T2NZL0"/>
<feature type="transmembrane region" description="Helical" evidence="2">
    <location>
        <begin position="365"/>
        <end position="387"/>
    </location>
</feature>
<protein>
    <submittedName>
        <fullName evidence="3">Uncharacterized protein</fullName>
    </submittedName>
</protein>
<feature type="transmembrane region" description="Helical" evidence="2">
    <location>
        <begin position="407"/>
        <end position="430"/>
    </location>
</feature>
<proteinExistence type="predicted"/>
<feature type="transmembrane region" description="Helical" evidence="2">
    <location>
        <begin position="98"/>
        <end position="118"/>
    </location>
</feature>
<keyword evidence="2" id="KW-1133">Transmembrane helix</keyword>
<dbReference type="EMBL" id="KZ678131">
    <property type="protein sequence ID" value="PSN70847.1"/>
    <property type="molecule type" value="Genomic_DNA"/>
</dbReference>
<dbReference type="OrthoDB" id="3021074at2759"/>
<feature type="transmembrane region" description="Helical" evidence="2">
    <location>
        <begin position="130"/>
        <end position="149"/>
    </location>
</feature>
<feature type="transmembrane region" description="Helical" evidence="2">
    <location>
        <begin position="63"/>
        <end position="86"/>
    </location>
</feature>
<evidence type="ECO:0000313" key="3">
    <source>
        <dbReference type="EMBL" id="PSN70847.1"/>
    </source>
</evidence>
<name>A0A2T2NZL0_CORCC</name>